<dbReference type="Pfam" id="PF04983">
    <property type="entry name" value="RNA_pol_Rpb1_3"/>
    <property type="match status" value="1"/>
</dbReference>
<name>A0ABQ7H181_DUNSA</name>
<dbReference type="SMART" id="SM00663">
    <property type="entry name" value="RPOLA_N"/>
    <property type="match status" value="1"/>
</dbReference>
<sequence length="950" mass="105044">MAATPSKELTNKQVRSVRFGFYTDEEVRRMSAKKIVQPVIFDNLKNAVPGGLYDSAMGPVDTRGRCGTCSLPYSMCPGHFGHIELPVPVYNPLIFNNMYKILRQQCHFCYKFRMDREEVARFERKLSLLVSGRLTDAAALQVARGAMPKELESVMEGGETLPDASGLFTEDTCSSSGLQRLAPTLTSHTLEAIQDTISDFFARVPKGRCRNCEAHSPNIKRQGYMKLFKVPASARAVMQNLKTGKVIRSVLNQQHMQQQGDYGASEIEAEMAASMQQQQAKRRAAASKRTSSSKRQKQDSQAAATKGKDEGEDEAGDGEGWSSDDEGLEDKEKAGLEAMVEEGTQGYQTLEQKKEEKAAQRGETDELEYGMLREDDVDASAAAAEHIDLTPKFMPPTETKELLRRLWASEWRLLALIFGPGSDLTQALPGSKRSRRSNVPPSDASTPAPFTSLKWSKEAEERIKAGYQMFFVHTLPVVPNKFRPPSKVGEDMFEHPQNVSLQRILTACLDMSSAEQTAARPEDLQNVAQPELVKAMEMGRKINTWLQLQDAVAALMDSTLSERASAEKQSGIRQVLEKKEGLFRKNMMGKRVNYAARSVISPDPYIGAGEIGVPPYFAKRLCFPEKVTPWNVERLRQAVLRGANELNGAVAVEDERGRVVQLERLDRQKREGIAKALLSSTASGGKQMLRNAAGAASAASASKSSIFQAPNKTVFRHLQDGDIMLTNRQPTLHKPGLMAHRARVLKGEKTIRMHYANCSTFNADFDGDEINLHMPQDHYGRAEGALIVHADQQFIVPTDGKPLRGLIQDHVVSGVLLTKRDTWLTKAQYSQLVYIACNAWKSGTLRDGPEDMQLEPPAILKPRVLWSGKQVVSTAVSYYTRGLPPLTFSGGGKVPADYWGGKKSGEAELVFHKGYLVSGCLDKASFGKFGLVHAMQVRNSAKIAATVWLQ</sequence>
<evidence type="ECO:0000313" key="15">
    <source>
        <dbReference type="EMBL" id="KAF5840614.1"/>
    </source>
</evidence>
<evidence type="ECO:0000256" key="11">
    <source>
        <dbReference type="ARBA" id="ARBA00023242"/>
    </source>
</evidence>
<dbReference type="Gene3D" id="1.10.274.100">
    <property type="entry name" value="RNA polymerase Rpb1, domain 3"/>
    <property type="match status" value="1"/>
</dbReference>
<dbReference type="InterPro" id="IPR000722">
    <property type="entry name" value="RNA_pol_asu"/>
</dbReference>
<dbReference type="Gene3D" id="4.10.860.120">
    <property type="entry name" value="RNA polymerase II, clamp domain"/>
    <property type="match status" value="1"/>
</dbReference>
<keyword evidence="11" id="KW-0539">Nucleus</keyword>
<accession>A0ABQ7H181</accession>
<dbReference type="InterPro" id="IPR007066">
    <property type="entry name" value="RNA_pol_Rpb1_3"/>
</dbReference>
<keyword evidence="5 12" id="KW-0808">Transferase</keyword>
<comment type="catalytic activity">
    <reaction evidence="12">
        <text>RNA(n) + a ribonucleoside 5'-triphosphate = RNA(n+1) + diphosphate</text>
        <dbReference type="Rhea" id="RHEA:21248"/>
        <dbReference type="Rhea" id="RHEA-COMP:14527"/>
        <dbReference type="Rhea" id="RHEA-COMP:17342"/>
        <dbReference type="ChEBI" id="CHEBI:33019"/>
        <dbReference type="ChEBI" id="CHEBI:61557"/>
        <dbReference type="ChEBI" id="CHEBI:140395"/>
        <dbReference type="EC" id="2.7.7.6"/>
    </reaction>
</comment>
<protein>
    <recommendedName>
        <fullName evidence="12">DNA-directed RNA polymerase subunit</fullName>
        <ecNumber evidence="12">2.7.7.6</ecNumber>
    </recommendedName>
</protein>
<feature type="compositionally biased region" description="Acidic residues" evidence="13">
    <location>
        <begin position="310"/>
        <end position="329"/>
    </location>
</feature>
<feature type="compositionally biased region" description="Polar residues" evidence="13">
    <location>
        <begin position="437"/>
        <end position="449"/>
    </location>
</feature>
<keyword evidence="9" id="KW-0460">Magnesium</keyword>
<evidence type="ECO:0000256" key="2">
    <source>
        <dbReference type="ARBA" id="ARBA00007207"/>
    </source>
</evidence>
<keyword evidence="10 12" id="KW-0804">Transcription</keyword>
<evidence type="ECO:0000256" key="9">
    <source>
        <dbReference type="ARBA" id="ARBA00022842"/>
    </source>
</evidence>
<comment type="caution">
    <text evidence="15">The sequence shown here is derived from an EMBL/GenBank/DDBJ whole genome shotgun (WGS) entry which is preliminary data.</text>
</comment>
<keyword evidence="16" id="KW-1185">Reference proteome</keyword>
<dbReference type="InterPro" id="IPR044893">
    <property type="entry name" value="RNA_pol_Rpb1_clamp_domain"/>
</dbReference>
<evidence type="ECO:0000256" key="1">
    <source>
        <dbReference type="ARBA" id="ARBA00004123"/>
    </source>
</evidence>
<evidence type="ECO:0000313" key="16">
    <source>
        <dbReference type="Proteomes" id="UP000815325"/>
    </source>
</evidence>
<dbReference type="Pfam" id="PF00623">
    <property type="entry name" value="RNA_pol_Rpb1_2"/>
    <property type="match status" value="1"/>
</dbReference>
<keyword evidence="7" id="KW-0479">Metal-binding</keyword>
<dbReference type="InterPro" id="IPR045867">
    <property type="entry name" value="DNA-dir_RpoC_beta_prime"/>
</dbReference>
<dbReference type="SUPFAM" id="SSF64484">
    <property type="entry name" value="beta and beta-prime subunits of DNA dependent RNA-polymerase"/>
    <property type="match status" value="1"/>
</dbReference>
<comment type="function">
    <text evidence="12">DNA-dependent RNA polymerase catalyzes the transcription of DNA into RNA using the four ribonucleoside triphosphates as substrates.</text>
</comment>
<dbReference type="PANTHER" id="PTHR19376:SF11">
    <property type="entry name" value="DNA-DIRECTED RNA POLYMERASE I SUBUNIT RPA1"/>
    <property type="match status" value="1"/>
</dbReference>
<evidence type="ECO:0000256" key="4">
    <source>
        <dbReference type="ARBA" id="ARBA00022640"/>
    </source>
</evidence>
<dbReference type="InterPro" id="IPR006592">
    <property type="entry name" value="RNA_pol_N"/>
</dbReference>
<evidence type="ECO:0000256" key="7">
    <source>
        <dbReference type="ARBA" id="ARBA00022723"/>
    </source>
</evidence>
<feature type="domain" description="RNA polymerase N-terminal" evidence="14">
    <location>
        <begin position="468"/>
        <end position="818"/>
    </location>
</feature>
<evidence type="ECO:0000256" key="8">
    <source>
        <dbReference type="ARBA" id="ARBA00022833"/>
    </source>
</evidence>
<dbReference type="Gene3D" id="2.40.40.20">
    <property type="match status" value="1"/>
</dbReference>
<proteinExistence type="inferred from homology"/>
<keyword evidence="4" id="KW-0934">Plastid</keyword>
<organism evidence="15 16">
    <name type="scientific">Dunaliella salina</name>
    <name type="common">Green alga</name>
    <name type="synonym">Protococcus salinus</name>
    <dbReference type="NCBI Taxonomy" id="3046"/>
    <lineage>
        <taxon>Eukaryota</taxon>
        <taxon>Viridiplantae</taxon>
        <taxon>Chlorophyta</taxon>
        <taxon>core chlorophytes</taxon>
        <taxon>Chlorophyceae</taxon>
        <taxon>CS clade</taxon>
        <taxon>Chlamydomonadales</taxon>
        <taxon>Dunaliellaceae</taxon>
        <taxon>Dunaliella</taxon>
    </lineage>
</organism>
<evidence type="ECO:0000256" key="6">
    <source>
        <dbReference type="ARBA" id="ARBA00022695"/>
    </source>
</evidence>
<dbReference type="PANTHER" id="PTHR19376">
    <property type="entry name" value="DNA-DIRECTED RNA POLYMERASE"/>
    <property type="match status" value="1"/>
</dbReference>
<comment type="subcellular location">
    <subcellularLocation>
        <location evidence="1">Nucleus</location>
    </subcellularLocation>
</comment>
<keyword evidence="8" id="KW-0862">Zinc</keyword>
<gene>
    <name evidence="15" type="ORF">DUNSADRAFT_16129</name>
</gene>
<feature type="region of interest" description="Disordered" evidence="13">
    <location>
        <begin position="346"/>
        <end position="368"/>
    </location>
</feature>
<keyword evidence="3 12" id="KW-0240">DNA-directed RNA polymerase</keyword>
<evidence type="ECO:0000256" key="5">
    <source>
        <dbReference type="ARBA" id="ARBA00022679"/>
    </source>
</evidence>
<evidence type="ECO:0000256" key="13">
    <source>
        <dbReference type="SAM" id="MobiDB-lite"/>
    </source>
</evidence>
<reference evidence="15" key="1">
    <citation type="submission" date="2017-08" db="EMBL/GenBank/DDBJ databases">
        <authorList>
            <person name="Polle J.E."/>
            <person name="Barry K."/>
            <person name="Cushman J."/>
            <person name="Schmutz J."/>
            <person name="Tran D."/>
            <person name="Hathwaick L.T."/>
            <person name="Yim W.C."/>
            <person name="Jenkins J."/>
            <person name="Mckie-Krisberg Z.M."/>
            <person name="Prochnik S."/>
            <person name="Lindquist E."/>
            <person name="Dockter R.B."/>
            <person name="Adam C."/>
            <person name="Molina H."/>
            <person name="Bunkerborg J."/>
            <person name="Jin E."/>
            <person name="Buchheim M."/>
            <person name="Magnuson J."/>
        </authorList>
    </citation>
    <scope>NUCLEOTIDE SEQUENCE</scope>
    <source>
        <strain evidence="15">CCAP 19/18</strain>
    </source>
</reference>
<keyword evidence="6 12" id="KW-0548">Nucleotidyltransferase</keyword>
<comment type="similarity">
    <text evidence="2">Belongs to the RNA polymerase beta' chain family. RpoC1 subfamily.</text>
</comment>
<dbReference type="Pfam" id="PF04997">
    <property type="entry name" value="RNA_pol_Rpb1_1"/>
    <property type="match status" value="1"/>
</dbReference>
<feature type="region of interest" description="Disordered" evidence="13">
    <location>
        <begin position="426"/>
        <end position="450"/>
    </location>
</feature>
<evidence type="ECO:0000256" key="3">
    <source>
        <dbReference type="ARBA" id="ARBA00022478"/>
    </source>
</evidence>
<feature type="compositionally biased region" description="Basic residues" evidence="13">
    <location>
        <begin position="280"/>
        <end position="295"/>
    </location>
</feature>
<dbReference type="InterPro" id="IPR007080">
    <property type="entry name" value="RNA_pol_Rpb1_1"/>
</dbReference>
<dbReference type="Proteomes" id="UP000815325">
    <property type="component" value="Unassembled WGS sequence"/>
</dbReference>
<dbReference type="InterPro" id="IPR015699">
    <property type="entry name" value="DNA-dir_RNA_pol1_lsu_N"/>
</dbReference>
<dbReference type="Gene3D" id="3.30.1490.180">
    <property type="entry name" value="RNA polymerase ii"/>
    <property type="match status" value="1"/>
</dbReference>
<dbReference type="EMBL" id="MU069508">
    <property type="protein sequence ID" value="KAF5840614.1"/>
    <property type="molecule type" value="Genomic_DNA"/>
</dbReference>
<dbReference type="CDD" id="cd01435">
    <property type="entry name" value="RNAP_I_RPA1_N"/>
    <property type="match status" value="1"/>
</dbReference>
<feature type="compositionally biased region" description="Basic and acidic residues" evidence="13">
    <location>
        <begin position="351"/>
        <end position="364"/>
    </location>
</feature>
<dbReference type="EC" id="2.7.7.6" evidence="12"/>
<feature type="region of interest" description="Disordered" evidence="13">
    <location>
        <begin position="272"/>
        <end position="329"/>
    </location>
</feature>
<evidence type="ECO:0000256" key="12">
    <source>
        <dbReference type="RuleBase" id="RU004279"/>
    </source>
</evidence>
<evidence type="ECO:0000259" key="14">
    <source>
        <dbReference type="SMART" id="SM00663"/>
    </source>
</evidence>
<dbReference type="InterPro" id="IPR042102">
    <property type="entry name" value="RNA_pol_Rpb1_3_sf"/>
</dbReference>
<evidence type="ECO:0000256" key="10">
    <source>
        <dbReference type="ARBA" id="ARBA00023163"/>
    </source>
</evidence>